<dbReference type="OrthoDB" id="502646at2"/>
<dbReference type="Pfam" id="PF13439">
    <property type="entry name" value="Glyco_transf_4"/>
    <property type="match status" value="1"/>
</dbReference>
<protein>
    <submittedName>
        <fullName evidence="3">Glycosyl transferase</fullName>
    </submittedName>
</protein>
<dbReference type="InterPro" id="IPR001296">
    <property type="entry name" value="Glyco_trans_1"/>
</dbReference>
<reference evidence="3 4" key="1">
    <citation type="submission" date="2016-11" db="EMBL/GenBank/DDBJ databases">
        <title>Gramella sp. LPB0144 isolated from marine environment.</title>
        <authorList>
            <person name="Kim E."/>
            <person name="Yi H."/>
        </authorList>
    </citation>
    <scope>NUCLEOTIDE SEQUENCE [LARGE SCALE GENOMIC DNA]</scope>
    <source>
        <strain evidence="3 4">LPB0144</strain>
    </source>
</reference>
<proteinExistence type="predicted"/>
<dbReference type="Gene3D" id="3.40.50.2000">
    <property type="entry name" value="Glycogen Phosphorylase B"/>
    <property type="match status" value="2"/>
</dbReference>
<dbReference type="RefSeq" id="WP_072552745.1">
    <property type="nucleotide sequence ID" value="NZ_CP018153.1"/>
</dbReference>
<dbReference type="SUPFAM" id="SSF53756">
    <property type="entry name" value="UDP-Glycosyltransferase/glycogen phosphorylase"/>
    <property type="match status" value="1"/>
</dbReference>
<dbReference type="PANTHER" id="PTHR12526:SF638">
    <property type="entry name" value="SPORE COAT PROTEIN SA"/>
    <property type="match status" value="1"/>
</dbReference>
<gene>
    <name evidence="3" type="ORF">LPB144_06565</name>
</gene>
<dbReference type="PANTHER" id="PTHR12526">
    <property type="entry name" value="GLYCOSYLTRANSFERASE"/>
    <property type="match status" value="1"/>
</dbReference>
<evidence type="ECO:0000313" key="4">
    <source>
        <dbReference type="Proteomes" id="UP000182510"/>
    </source>
</evidence>
<dbReference type="AlphaFoldDB" id="A0A1L3J4N7"/>
<feature type="domain" description="Glycosyltransferase subfamily 4-like N-terminal" evidence="2">
    <location>
        <begin position="19"/>
        <end position="181"/>
    </location>
</feature>
<dbReference type="EMBL" id="CP018153">
    <property type="protein sequence ID" value="APG60097.1"/>
    <property type="molecule type" value="Genomic_DNA"/>
</dbReference>
<accession>A0A1L3J4N7</accession>
<keyword evidence="4" id="KW-1185">Reference proteome</keyword>
<dbReference type="CDD" id="cd03801">
    <property type="entry name" value="GT4_PimA-like"/>
    <property type="match status" value="1"/>
</dbReference>
<evidence type="ECO:0000259" key="1">
    <source>
        <dbReference type="Pfam" id="PF00534"/>
    </source>
</evidence>
<name>A0A1L3J4N7_9FLAO</name>
<dbReference type="STRING" id="1913577.LPB144_06565"/>
<evidence type="ECO:0000259" key="2">
    <source>
        <dbReference type="Pfam" id="PF13439"/>
    </source>
</evidence>
<dbReference type="Pfam" id="PF00534">
    <property type="entry name" value="Glycos_transf_1"/>
    <property type="match status" value="1"/>
</dbReference>
<dbReference type="InterPro" id="IPR028098">
    <property type="entry name" value="Glyco_trans_4-like_N"/>
</dbReference>
<dbReference type="GO" id="GO:0016757">
    <property type="term" value="F:glycosyltransferase activity"/>
    <property type="evidence" value="ECO:0007669"/>
    <property type="project" value="InterPro"/>
</dbReference>
<feature type="domain" description="Glycosyl transferase family 1" evidence="1">
    <location>
        <begin position="186"/>
        <end position="355"/>
    </location>
</feature>
<dbReference type="Proteomes" id="UP000182510">
    <property type="component" value="Chromosome"/>
</dbReference>
<dbReference type="KEGG" id="grl:LPB144_06565"/>
<organism evidence="3 4">
    <name type="scientific">Christiangramia salexigens</name>
    <dbReference type="NCBI Taxonomy" id="1913577"/>
    <lineage>
        <taxon>Bacteria</taxon>
        <taxon>Pseudomonadati</taxon>
        <taxon>Bacteroidota</taxon>
        <taxon>Flavobacteriia</taxon>
        <taxon>Flavobacteriales</taxon>
        <taxon>Flavobacteriaceae</taxon>
        <taxon>Christiangramia</taxon>
    </lineage>
</organism>
<keyword evidence="3" id="KW-0808">Transferase</keyword>
<evidence type="ECO:0000313" key="3">
    <source>
        <dbReference type="EMBL" id="APG60097.1"/>
    </source>
</evidence>
<sequence length="381" mass="43100">MHIAFLTPEYPISICNSTGGLGTSIKNMAEALISQGIEVSIILYGQELDKEFEENGIEFYIIKQRKYKVGGWYFYRKHLETRVNSFVSRYKIDLIEAPDWTGITAFMKLKCPLIIRMNGSDGYFCSLDGRKQKFKNQFFEKLALKSADRIISVSDFTGRKTMEIFGLDKEYSVIPNSISIDDFTPSARPPEASRILYFGTLIRKKGVLELAHIFNEVIKKEPLAELVLVGKDVKDIFEHRSTLEIFKSLLHTKALSNIHYLGSVDYSVIQNELSEASVVVLPSFAEALPMTWLEAMAMEKPLVTSNIGWANEVMIDGITGFTVDPMNHILYADRIISLLNDRNLAINMGKEARKRVIQAFSSSLIAGKNISYYKQTIKSLA</sequence>